<dbReference type="PANTHER" id="PTHR47027:SF20">
    <property type="entry name" value="REVERSE TRANSCRIPTASE-LIKE PROTEIN WITH RNA-DIRECTED DNA POLYMERASE DOMAIN"/>
    <property type="match status" value="1"/>
</dbReference>
<sequence>MLRDGSTVIQLKGQTSRPVCISTGVKQDDPLSPLLFNIVLDELLDQLEEANRGYSWQQRDRSGPDNVMEPQLPVLAFADDIAVVAQSPTALNQQLRLCSTFLKQRSLRLNPNKCSVLLLVHRPHADSACVPLRDPLIFLRLGATLHPLPQLCSDRFYKYLGVYISPLNPTTFDMLKDFKKLADEQGFTVQLADEQGFTVQLEPMFHHNGQLLKPDLLMVGHDVAALIDVAIPWETASSFPSTRRRKIDKHAVLSDDVQLTHPGSRVIVEAIIAALVENGIGLMTEPLRTSVYR</sequence>
<evidence type="ECO:0000313" key="3">
    <source>
        <dbReference type="WBParaSite" id="TMUE_0000000660.1"/>
    </source>
</evidence>
<dbReference type="InterPro" id="IPR043502">
    <property type="entry name" value="DNA/RNA_pol_sf"/>
</dbReference>
<dbReference type="SUPFAM" id="SSF56672">
    <property type="entry name" value="DNA/RNA polymerases"/>
    <property type="match status" value="1"/>
</dbReference>
<evidence type="ECO:0000259" key="1">
    <source>
        <dbReference type="PROSITE" id="PS50878"/>
    </source>
</evidence>
<protein>
    <submittedName>
        <fullName evidence="3">Reverse transcriptase domain-containing protein</fullName>
    </submittedName>
</protein>
<dbReference type="PANTHER" id="PTHR47027">
    <property type="entry name" value="REVERSE TRANSCRIPTASE DOMAIN-CONTAINING PROTEIN"/>
    <property type="match status" value="1"/>
</dbReference>
<dbReference type="AlphaFoldDB" id="A0A5S6Q0A1"/>
<proteinExistence type="predicted"/>
<dbReference type="Gene3D" id="3.30.70.270">
    <property type="match status" value="1"/>
</dbReference>
<dbReference type="Proteomes" id="UP000046395">
    <property type="component" value="Unassembled WGS sequence"/>
</dbReference>
<dbReference type="PROSITE" id="PS50878">
    <property type="entry name" value="RT_POL"/>
    <property type="match status" value="1"/>
</dbReference>
<name>A0A5S6Q0A1_TRIMR</name>
<dbReference type="InterPro" id="IPR043128">
    <property type="entry name" value="Rev_trsase/Diguanyl_cyclase"/>
</dbReference>
<dbReference type="Pfam" id="PF00078">
    <property type="entry name" value="RVT_1"/>
    <property type="match status" value="1"/>
</dbReference>
<evidence type="ECO:0000313" key="2">
    <source>
        <dbReference type="Proteomes" id="UP000046395"/>
    </source>
</evidence>
<dbReference type="WBParaSite" id="TMUE_0000000660.1">
    <property type="protein sequence ID" value="TMUE_0000000660.1"/>
    <property type="gene ID" value="WBGene00296593"/>
</dbReference>
<reference evidence="3" key="1">
    <citation type="submission" date="2019-12" db="UniProtKB">
        <authorList>
            <consortium name="WormBaseParasite"/>
        </authorList>
    </citation>
    <scope>IDENTIFICATION</scope>
</reference>
<organism evidence="2 3">
    <name type="scientific">Trichuris muris</name>
    <name type="common">Mouse whipworm</name>
    <dbReference type="NCBI Taxonomy" id="70415"/>
    <lineage>
        <taxon>Eukaryota</taxon>
        <taxon>Metazoa</taxon>
        <taxon>Ecdysozoa</taxon>
        <taxon>Nematoda</taxon>
        <taxon>Enoplea</taxon>
        <taxon>Dorylaimia</taxon>
        <taxon>Trichinellida</taxon>
        <taxon>Trichuridae</taxon>
        <taxon>Trichuris</taxon>
    </lineage>
</organism>
<feature type="domain" description="Reverse transcriptase" evidence="1">
    <location>
        <begin position="1"/>
        <end position="164"/>
    </location>
</feature>
<dbReference type="InterPro" id="IPR000477">
    <property type="entry name" value="RT_dom"/>
</dbReference>
<keyword evidence="2" id="KW-1185">Reference proteome</keyword>
<dbReference type="STRING" id="70415.A0A5S6Q0A1"/>
<accession>A0A5S6Q0A1</accession>